<dbReference type="GO" id="GO:0030261">
    <property type="term" value="P:chromosome condensation"/>
    <property type="evidence" value="ECO:0007669"/>
    <property type="project" value="InterPro"/>
</dbReference>
<dbReference type="GO" id="GO:0005737">
    <property type="term" value="C:cytoplasm"/>
    <property type="evidence" value="ECO:0007669"/>
    <property type="project" value="UniProtKB-SubCell"/>
</dbReference>
<comment type="function">
    <text evidence="6">Required for chromosome condensation and partitioning.</text>
</comment>
<feature type="coiled-coil region" evidence="6">
    <location>
        <begin position="685"/>
        <end position="775"/>
    </location>
</feature>
<dbReference type="InterPro" id="IPR036277">
    <property type="entry name" value="SMC_hinge_sf"/>
</dbReference>
<dbReference type="GO" id="GO:0003677">
    <property type="term" value="F:DNA binding"/>
    <property type="evidence" value="ECO:0007669"/>
    <property type="project" value="UniProtKB-UniRule"/>
</dbReference>
<comment type="caution">
    <text evidence="8">The sequence shown here is derived from an EMBL/GenBank/DDBJ whole genome shotgun (WGS) entry which is preliminary data.</text>
</comment>
<evidence type="ECO:0000313" key="9">
    <source>
        <dbReference type="Proteomes" id="UP000824044"/>
    </source>
</evidence>
<dbReference type="GO" id="GO:0007062">
    <property type="term" value="P:sister chromatid cohesion"/>
    <property type="evidence" value="ECO:0007669"/>
    <property type="project" value="InterPro"/>
</dbReference>
<dbReference type="EMBL" id="DXBS01000055">
    <property type="protein sequence ID" value="HIZ24380.1"/>
    <property type="molecule type" value="Genomic_DNA"/>
</dbReference>
<evidence type="ECO:0000256" key="5">
    <source>
        <dbReference type="ARBA" id="ARBA00023125"/>
    </source>
</evidence>
<dbReference type="Gene3D" id="1.20.1060.20">
    <property type="match status" value="1"/>
</dbReference>
<feature type="domain" description="SMC hinge" evidence="7">
    <location>
        <begin position="525"/>
        <end position="643"/>
    </location>
</feature>
<evidence type="ECO:0000256" key="1">
    <source>
        <dbReference type="ARBA" id="ARBA00022490"/>
    </source>
</evidence>
<keyword evidence="5 6" id="KW-0238">DNA-binding</keyword>
<name>A0A9D2DWL8_9FIRM</name>
<dbReference type="InterPro" id="IPR024704">
    <property type="entry name" value="SMC"/>
</dbReference>
<evidence type="ECO:0000259" key="7">
    <source>
        <dbReference type="SMART" id="SM00968"/>
    </source>
</evidence>
<comment type="subcellular location">
    <subcellularLocation>
        <location evidence="6">Cytoplasm</location>
    </subcellularLocation>
</comment>
<dbReference type="InterPro" id="IPR010935">
    <property type="entry name" value="SMC_hinge"/>
</dbReference>
<evidence type="ECO:0000256" key="3">
    <source>
        <dbReference type="ARBA" id="ARBA00022840"/>
    </source>
</evidence>
<reference evidence="8" key="1">
    <citation type="journal article" date="2021" name="PeerJ">
        <title>Extensive microbial diversity within the chicken gut microbiome revealed by metagenomics and culture.</title>
        <authorList>
            <person name="Gilroy R."/>
            <person name="Ravi A."/>
            <person name="Getino M."/>
            <person name="Pursley I."/>
            <person name="Horton D.L."/>
            <person name="Alikhan N.F."/>
            <person name="Baker D."/>
            <person name="Gharbi K."/>
            <person name="Hall N."/>
            <person name="Watson M."/>
            <person name="Adriaenssens E.M."/>
            <person name="Foster-Nyarko E."/>
            <person name="Jarju S."/>
            <person name="Secka A."/>
            <person name="Antonio M."/>
            <person name="Oren A."/>
            <person name="Chaudhuri R.R."/>
            <person name="La Ragione R."/>
            <person name="Hildebrand F."/>
            <person name="Pallen M.J."/>
        </authorList>
    </citation>
    <scope>NUCLEOTIDE SEQUENCE</scope>
    <source>
        <strain evidence="8">CHK33-5263</strain>
    </source>
</reference>
<evidence type="ECO:0000256" key="6">
    <source>
        <dbReference type="HAMAP-Rule" id="MF_01894"/>
    </source>
</evidence>
<dbReference type="SUPFAM" id="SSF52540">
    <property type="entry name" value="P-loop containing nucleoside triphosphate hydrolases"/>
    <property type="match status" value="1"/>
</dbReference>
<dbReference type="GO" id="GO:0016887">
    <property type="term" value="F:ATP hydrolysis activity"/>
    <property type="evidence" value="ECO:0007669"/>
    <property type="project" value="InterPro"/>
</dbReference>
<dbReference type="HAMAP" id="MF_01894">
    <property type="entry name" value="Smc_prok"/>
    <property type="match status" value="1"/>
</dbReference>
<dbReference type="Gene3D" id="1.10.287.1490">
    <property type="match status" value="1"/>
</dbReference>
<keyword evidence="2 6" id="KW-0547">Nucleotide-binding</keyword>
<evidence type="ECO:0000256" key="4">
    <source>
        <dbReference type="ARBA" id="ARBA00023054"/>
    </source>
</evidence>
<dbReference type="NCBIfam" id="TIGR02168">
    <property type="entry name" value="SMC_prok_B"/>
    <property type="match status" value="1"/>
</dbReference>
<dbReference type="GO" id="GO:0007059">
    <property type="term" value="P:chromosome segregation"/>
    <property type="evidence" value="ECO:0007669"/>
    <property type="project" value="UniProtKB-UniRule"/>
</dbReference>
<evidence type="ECO:0000313" key="8">
    <source>
        <dbReference type="EMBL" id="HIZ24380.1"/>
    </source>
</evidence>
<comment type="similarity">
    <text evidence="6">Belongs to the SMC family.</text>
</comment>
<dbReference type="GO" id="GO:0005524">
    <property type="term" value="F:ATP binding"/>
    <property type="evidence" value="ECO:0007669"/>
    <property type="project" value="UniProtKB-UniRule"/>
</dbReference>
<feature type="binding site" evidence="6">
    <location>
        <begin position="32"/>
        <end position="39"/>
    </location>
    <ligand>
        <name>ATP</name>
        <dbReference type="ChEBI" id="CHEBI:30616"/>
    </ligand>
</feature>
<gene>
    <name evidence="6 8" type="primary">smc</name>
    <name evidence="8" type="ORF">H9812_02755</name>
</gene>
<proteinExistence type="inferred from homology"/>
<protein>
    <recommendedName>
        <fullName evidence="6">Chromosome partition protein Smc</fullName>
    </recommendedName>
</protein>
<accession>A0A9D2DWL8</accession>
<dbReference type="InterPro" id="IPR003395">
    <property type="entry name" value="RecF/RecN/SMC_N"/>
</dbReference>
<dbReference type="Proteomes" id="UP000824044">
    <property type="component" value="Unassembled WGS sequence"/>
</dbReference>
<comment type="subunit">
    <text evidence="6">Homodimer.</text>
</comment>
<dbReference type="Gene3D" id="6.10.140.1720">
    <property type="match status" value="1"/>
</dbReference>
<sequence length="1131" mass="126595">MNFKEIQLLGFKSFADKTSIKFEDGVTCIVGPNGCGKSNVADAVRWVLGEQSAKTLRGSSMQDVIFGGTQTRRQLSYCEVTLVFDNTNRMFDIEYDEVAMTRRLYRSGDSEYLLNKQPCRLKDIVALLHGVGIGKEGYSIIGQGKVEQIMNAKPEDRRAIFEEATGVMKFKSQKAEIERKLESARDNLTVFVQRMDEAENQLRPLEKQAETAKKYRAYTEELKHEEVNSYLVRFDNFAYETGRQREKIERAGRELGQVETRLTELDKEEQSAREQIAQADADLRAVNEKLRAFEVGIEHKTGEAKVLGERIRSYRRQLQTATDDIEYSMRRTREIEQLERSGAAKSAENEKRAKAIAKECTGLEAKLAEVSEKVAAFERISDEKRASELSSVENLADVRANVGSLSARRDAVDERIAEVRAALEKANARRSEYVRQAAECASEKTACEQFLDEKPQKEAALQAELAEAEAQRRDLTAQIADCNTSILNLTNNLEMYVNLKNRFDGYRDSVRKLQLTAKSQPEIGKRLKGAIADIVRTEKTYEVAIETAIGGAMQNLVTATQEDARYLIEYLKRTGGGIVTFLPVDTMRPRGNGRDIRAALREEGAVGLASELVTYDPYYENIVGYLLDNTLICDTIANATHISRKFPRAFKIVTLDGDTIASSGAMTGGSRRRESGNLLAGERRIKECEEGIAARKKQMARLKQELEACEQALSEKQAACEQFRLKVQEEAASYAALSQRAATLEGLLADAQHDVADYEALLETLGRTADNLKSEVLSSEESEELLNKIRSEAAAEAASRQAEGDKLKAERDELLQKLNALRVESASIASAQAADEANVQRMREEKAALMRKVDETRAAVTETEQRIEQLKREEEKAALTEEEQRAVSSLRERLAGIEQEKKTVSDAQTRLSEEKRSLLARQMTLSEQKHECELEISKAEASLENMKQRIDEAYGLTYESALALRDEHYDITQASARINSLKHRIGALGAINQNAEEDYDNLLARYSEMQTQKEDLDKGISDLTGVLEELKGEMQRKFDAGFNEINANFTQIFRELFGGGKAEMQLDYTDCDDPLNAGIEIVACPPGKKLTKISLLSGGERAFTAIAILFAILKSRPMPFCILDEIEAALD</sequence>
<dbReference type="InterPro" id="IPR011890">
    <property type="entry name" value="SMC_prok"/>
</dbReference>
<reference evidence="8" key="2">
    <citation type="submission" date="2021-04" db="EMBL/GenBank/DDBJ databases">
        <authorList>
            <person name="Gilroy R."/>
        </authorList>
    </citation>
    <scope>NUCLEOTIDE SEQUENCE</scope>
    <source>
        <strain evidence="8">CHK33-5263</strain>
    </source>
</reference>
<dbReference type="Gene3D" id="3.30.70.1620">
    <property type="match status" value="1"/>
</dbReference>
<dbReference type="Gene3D" id="3.40.50.300">
    <property type="entry name" value="P-loop containing nucleotide triphosphate hydrolases"/>
    <property type="match status" value="2"/>
</dbReference>
<dbReference type="Pfam" id="PF02463">
    <property type="entry name" value="SMC_N"/>
    <property type="match status" value="1"/>
</dbReference>
<comment type="domain">
    <text evidence="6">Contains large globular domains required for ATP hydrolysis at each terminus and a third globular domain forming a flexible hinge near the middle of the molecule. These domains are separated by coiled-coil structures.</text>
</comment>
<dbReference type="GO" id="GO:0006260">
    <property type="term" value="P:DNA replication"/>
    <property type="evidence" value="ECO:0007669"/>
    <property type="project" value="UniProtKB-UniRule"/>
</dbReference>
<feature type="coiled-coil region" evidence="6">
    <location>
        <begin position="804"/>
        <end position="956"/>
    </location>
</feature>
<feature type="coiled-coil region" evidence="6">
    <location>
        <begin position="248"/>
        <end position="289"/>
    </location>
</feature>
<dbReference type="SUPFAM" id="SSF75553">
    <property type="entry name" value="Smc hinge domain"/>
    <property type="match status" value="1"/>
</dbReference>
<dbReference type="SMART" id="SM00968">
    <property type="entry name" value="SMC_hinge"/>
    <property type="match status" value="1"/>
</dbReference>
<feature type="coiled-coil region" evidence="6">
    <location>
        <begin position="167"/>
        <end position="215"/>
    </location>
</feature>
<keyword evidence="1 6" id="KW-0963">Cytoplasm</keyword>
<dbReference type="PIRSF" id="PIRSF005719">
    <property type="entry name" value="SMC"/>
    <property type="match status" value="1"/>
</dbReference>
<organism evidence="8 9">
    <name type="scientific">Candidatus Gallimonas intestinigallinarum</name>
    <dbReference type="NCBI Taxonomy" id="2838604"/>
    <lineage>
        <taxon>Bacteria</taxon>
        <taxon>Bacillati</taxon>
        <taxon>Bacillota</taxon>
        <taxon>Clostridia</taxon>
        <taxon>Candidatus Gallimonas</taxon>
    </lineage>
</organism>
<evidence type="ECO:0000256" key="2">
    <source>
        <dbReference type="ARBA" id="ARBA00022741"/>
    </source>
</evidence>
<dbReference type="CDD" id="cd03278">
    <property type="entry name" value="ABC_SMC_barmotin"/>
    <property type="match status" value="1"/>
</dbReference>
<feature type="coiled-coil region" evidence="6">
    <location>
        <begin position="409"/>
        <end position="485"/>
    </location>
</feature>
<dbReference type="AlphaFoldDB" id="A0A9D2DWL8"/>
<dbReference type="GO" id="GO:0005694">
    <property type="term" value="C:chromosome"/>
    <property type="evidence" value="ECO:0007669"/>
    <property type="project" value="InterPro"/>
</dbReference>
<keyword evidence="4 6" id="KW-0175">Coiled coil</keyword>
<dbReference type="Pfam" id="PF06470">
    <property type="entry name" value="SMC_hinge"/>
    <property type="match status" value="1"/>
</dbReference>
<keyword evidence="3 6" id="KW-0067">ATP-binding</keyword>
<dbReference type="PANTHER" id="PTHR43977">
    <property type="entry name" value="STRUCTURAL MAINTENANCE OF CHROMOSOMES PROTEIN 3"/>
    <property type="match status" value="1"/>
</dbReference>
<dbReference type="InterPro" id="IPR027417">
    <property type="entry name" value="P-loop_NTPase"/>
</dbReference>